<evidence type="ECO:0000313" key="1">
    <source>
        <dbReference type="EMBL" id="RUR26849.1"/>
    </source>
</evidence>
<evidence type="ECO:0008006" key="3">
    <source>
        <dbReference type="Google" id="ProtNLM"/>
    </source>
</evidence>
<dbReference type="AlphaFoldDB" id="A0A3S0W2S1"/>
<sequence>MSHWLLTVEALDGAGNAKTLRFSTPGYMDPNPVAWLQRIQQPGLFRSGLFAGELINVERSGYGETTLINIDGALNWLVDYAMDGRRATLQFASEGTLTTVLEGTVARVAFSNTLVSIKLRDPVEILQQPHPLTRYAGTNVLPDGLEGTDDNIGGNVKPRLYGQVRNAQPVAVNTSKLIYQVSDQDCTVTAVYDNGIPLDFDGDYSSLAELEGTPPAGSEWSDWEPPRGKWRRYQGYIRVGVEPTGQITCDANAPLVNAGDVIEQIAGESGVTIETTGALNSRGAVRLWVTDEATTAALLDRLVASCAGFYRLTGNQTIVAGLLAPPATPVLTLFDHQIITIDRDSAGAGNNGLPVGRVTWQADRIETVQDNLAGGVTESRRARLASQYRDAVAVSNATLTRHPLADAITLASDLASRSHAQTTANDVLTLLSPRRDRLSVVARVVDAGGLQINQTVRIVTPRLGYSEGRNVLIVGRELDASRNRISLSLWG</sequence>
<organism evidence="1 2">
    <name type="scientific">Vreelandella andesensis</name>
    <dbReference type="NCBI Taxonomy" id="447567"/>
    <lineage>
        <taxon>Bacteria</taxon>
        <taxon>Pseudomonadati</taxon>
        <taxon>Pseudomonadota</taxon>
        <taxon>Gammaproteobacteria</taxon>
        <taxon>Oceanospirillales</taxon>
        <taxon>Halomonadaceae</taxon>
        <taxon>Vreelandella</taxon>
    </lineage>
</organism>
<gene>
    <name evidence="1" type="ORF">ELY33_17220</name>
</gene>
<name>A0A3S0W2S1_9GAMM</name>
<dbReference type="Proteomes" id="UP000287336">
    <property type="component" value="Unassembled WGS sequence"/>
</dbReference>
<comment type="caution">
    <text evidence="1">The sequence shown here is derived from an EMBL/GenBank/DDBJ whole genome shotgun (WGS) entry which is preliminary data.</text>
</comment>
<dbReference type="RefSeq" id="WP_126949133.1">
    <property type="nucleotide sequence ID" value="NZ_RZHG01000030.1"/>
</dbReference>
<reference evidence="1 2" key="1">
    <citation type="submission" date="2018-12" db="EMBL/GenBank/DDBJ databases">
        <title>three novel Halomonas strain isolated from plants.</title>
        <authorList>
            <person name="Sun C."/>
        </authorList>
    </citation>
    <scope>NUCLEOTIDE SEQUENCE [LARGE SCALE GENOMIC DNA]</scope>
    <source>
        <strain evidence="1 2">DSM 19434</strain>
    </source>
</reference>
<keyword evidence="2" id="KW-1185">Reference proteome</keyword>
<dbReference type="EMBL" id="RZHG01000030">
    <property type="protein sequence ID" value="RUR26849.1"/>
    <property type="molecule type" value="Genomic_DNA"/>
</dbReference>
<evidence type="ECO:0000313" key="2">
    <source>
        <dbReference type="Proteomes" id="UP000287336"/>
    </source>
</evidence>
<protein>
    <recommendedName>
        <fullName evidence="3">Tip attachment protein J domain-containing protein</fullName>
    </recommendedName>
</protein>
<proteinExistence type="predicted"/>
<dbReference type="OrthoDB" id="6146556at2"/>
<accession>A0A3S0W2S1</accession>